<dbReference type="AlphaFoldDB" id="A0AAN6NKA6"/>
<reference evidence="7" key="1">
    <citation type="journal article" date="2023" name="Mol. Phylogenet. Evol.">
        <title>Genome-scale phylogeny and comparative genomics of the fungal order Sordariales.</title>
        <authorList>
            <person name="Hensen N."/>
            <person name="Bonometti L."/>
            <person name="Westerberg I."/>
            <person name="Brannstrom I.O."/>
            <person name="Guillou S."/>
            <person name="Cros-Aarteil S."/>
            <person name="Calhoun S."/>
            <person name="Haridas S."/>
            <person name="Kuo A."/>
            <person name="Mondo S."/>
            <person name="Pangilinan J."/>
            <person name="Riley R."/>
            <person name="LaButti K."/>
            <person name="Andreopoulos B."/>
            <person name="Lipzen A."/>
            <person name="Chen C."/>
            <person name="Yan M."/>
            <person name="Daum C."/>
            <person name="Ng V."/>
            <person name="Clum A."/>
            <person name="Steindorff A."/>
            <person name="Ohm R.A."/>
            <person name="Martin F."/>
            <person name="Silar P."/>
            <person name="Natvig D.O."/>
            <person name="Lalanne C."/>
            <person name="Gautier V."/>
            <person name="Ament-Velasquez S.L."/>
            <person name="Kruys A."/>
            <person name="Hutchinson M.I."/>
            <person name="Powell A.J."/>
            <person name="Barry K."/>
            <person name="Miller A.N."/>
            <person name="Grigoriev I.V."/>
            <person name="Debuchy R."/>
            <person name="Gladieux P."/>
            <person name="Hiltunen Thoren M."/>
            <person name="Johannesson H."/>
        </authorList>
    </citation>
    <scope>NUCLEOTIDE SEQUENCE [LARGE SCALE GENOMIC DNA]</scope>
    <source>
        <strain evidence="7">CBS 340.73</strain>
    </source>
</reference>
<evidence type="ECO:0000256" key="4">
    <source>
        <dbReference type="SAM" id="MobiDB-lite"/>
    </source>
</evidence>
<dbReference type="InterPro" id="IPR029044">
    <property type="entry name" value="Nucleotide-diphossugar_trans"/>
</dbReference>
<dbReference type="Gene3D" id="3.90.550.10">
    <property type="entry name" value="Spore Coat Polysaccharide Biosynthesis Protein SpsA, Chain A"/>
    <property type="match status" value="1"/>
</dbReference>
<feature type="compositionally biased region" description="Low complexity" evidence="4">
    <location>
        <begin position="23"/>
        <end position="32"/>
    </location>
</feature>
<name>A0AAN6NKA6_9PEZI</name>
<keyword evidence="2" id="KW-0328">Glycosyltransferase</keyword>
<evidence type="ECO:0000313" key="7">
    <source>
        <dbReference type="Proteomes" id="UP001303473"/>
    </source>
</evidence>
<evidence type="ECO:0000256" key="1">
    <source>
        <dbReference type="ARBA" id="ARBA00005664"/>
    </source>
</evidence>
<keyword evidence="3" id="KW-0808">Transferase</keyword>
<organism evidence="6 7">
    <name type="scientific">Diplogelasinospora grovesii</name>
    <dbReference type="NCBI Taxonomy" id="303347"/>
    <lineage>
        <taxon>Eukaryota</taxon>
        <taxon>Fungi</taxon>
        <taxon>Dikarya</taxon>
        <taxon>Ascomycota</taxon>
        <taxon>Pezizomycotina</taxon>
        <taxon>Sordariomycetes</taxon>
        <taxon>Sordariomycetidae</taxon>
        <taxon>Sordariales</taxon>
        <taxon>Diplogelasinosporaceae</taxon>
        <taxon>Diplogelasinospora</taxon>
    </lineage>
</organism>
<dbReference type="EMBL" id="MU853752">
    <property type="protein sequence ID" value="KAK3946408.1"/>
    <property type="molecule type" value="Genomic_DNA"/>
</dbReference>
<sequence length="334" mass="37858">MHFAYPPRKTSNPPHYLPRSKKSSSPSSSLNGLLGGLQRRQGLKKIALVGLAVITFFYLISSWTSGGSKRGYAGRPYNPKKPSGKPPAVLVTVFDKDKKYSKAYIDTVKENRVQYAAKHGYKTFFAQASDYDLRGAPNSWTKVVAARHAMTEFPDASFIWYLDQDSFVMNPSLKIEDHVMAPKRLESLMIKDHPVVPPDSIIKTFNHLKGGDVDFVLTQDNEGLSAGSFVLRNGEWAKFFLETWFDPIYRSYNFQKAETHALEHIVQWHPTILSKLALVDQRTINSYSKSESGQEYKDGDIAVRFVDCEKLGIQACENESQKFAQQWRVSFKNS</sequence>
<proteinExistence type="inferred from homology"/>
<dbReference type="Pfam" id="PF05637">
    <property type="entry name" value="Glyco_transf_34"/>
    <property type="match status" value="1"/>
</dbReference>
<comment type="similarity">
    <text evidence="1">Belongs to the glycosyltransferase 34 family.</text>
</comment>
<dbReference type="InterPro" id="IPR008630">
    <property type="entry name" value="Glyco_trans_34"/>
</dbReference>
<dbReference type="FunFam" id="3.90.550.10:FF:000149">
    <property type="entry name" value="Alpha-1,6-mannosyltransferase subunit"/>
    <property type="match status" value="1"/>
</dbReference>
<evidence type="ECO:0000256" key="5">
    <source>
        <dbReference type="SAM" id="Phobius"/>
    </source>
</evidence>
<keyword evidence="7" id="KW-1185">Reference proteome</keyword>
<dbReference type="PANTHER" id="PTHR31306">
    <property type="entry name" value="ALPHA-1,6-MANNOSYLTRANSFERASE MNN11-RELATED"/>
    <property type="match status" value="1"/>
</dbReference>
<feature type="transmembrane region" description="Helical" evidence="5">
    <location>
        <begin position="46"/>
        <end position="63"/>
    </location>
</feature>
<keyword evidence="5" id="KW-0472">Membrane</keyword>
<evidence type="ECO:0000313" key="6">
    <source>
        <dbReference type="EMBL" id="KAK3946408.1"/>
    </source>
</evidence>
<dbReference type="GO" id="GO:0000009">
    <property type="term" value="F:alpha-1,6-mannosyltransferase activity"/>
    <property type="evidence" value="ECO:0007669"/>
    <property type="project" value="TreeGrafter"/>
</dbReference>
<evidence type="ECO:0000256" key="3">
    <source>
        <dbReference type="ARBA" id="ARBA00022679"/>
    </source>
</evidence>
<keyword evidence="5" id="KW-0812">Transmembrane</keyword>
<dbReference type="GO" id="GO:0000136">
    <property type="term" value="C:mannan polymerase complex"/>
    <property type="evidence" value="ECO:0007669"/>
    <property type="project" value="TreeGrafter"/>
</dbReference>
<accession>A0AAN6NKA6</accession>
<comment type="caution">
    <text evidence="6">The sequence shown here is derived from an EMBL/GenBank/DDBJ whole genome shotgun (WGS) entry which is preliminary data.</text>
</comment>
<dbReference type="PANTHER" id="PTHR31306:SF10">
    <property type="entry name" value="ALPHA-1,6-MANNOSYLTRANSFERASE MNN11-RELATED"/>
    <property type="match status" value="1"/>
</dbReference>
<gene>
    <name evidence="6" type="ORF">QBC46DRAFT_369718</name>
</gene>
<feature type="region of interest" description="Disordered" evidence="4">
    <location>
        <begin position="1"/>
        <end position="32"/>
    </location>
</feature>
<dbReference type="Proteomes" id="UP001303473">
    <property type="component" value="Unassembled WGS sequence"/>
</dbReference>
<keyword evidence="5" id="KW-1133">Transmembrane helix</keyword>
<evidence type="ECO:0000256" key="2">
    <source>
        <dbReference type="ARBA" id="ARBA00022676"/>
    </source>
</evidence>
<dbReference type="GO" id="GO:0006487">
    <property type="term" value="P:protein N-linked glycosylation"/>
    <property type="evidence" value="ECO:0007669"/>
    <property type="project" value="TreeGrafter"/>
</dbReference>
<protein>
    <submittedName>
        <fullName evidence="6">Glycosyltransferase family 34 protein</fullName>
    </submittedName>
</protein>